<gene>
    <name evidence="2" type="ORF">FC90_GL000102</name>
</gene>
<feature type="transmembrane region" description="Helical" evidence="1">
    <location>
        <begin position="146"/>
        <end position="166"/>
    </location>
</feature>
<dbReference type="Proteomes" id="UP000050823">
    <property type="component" value="Unassembled WGS sequence"/>
</dbReference>
<dbReference type="Pfam" id="PF11391">
    <property type="entry name" value="DUF2798"/>
    <property type="match status" value="2"/>
</dbReference>
<evidence type="ECO:0008006" key="4">
    <source>
        <dbReference type="Google" id="ProtNLM"/>
    </source>
</evidence>
<organism evidence="2 3">
    <name type="scientific">Latilactobacillus graminis DSM 20719</name>
    <dbReference type="NCBI Taxonomy" id="1423752"/>
    <lineage>
        <taxon>Bacteria</taxon>
        <taxon>Bacillati</taxon>
        <taxon>Bacillota</taxon>
        <taxon>Bacilli</taxon>
        <taxon>Lactobacillales</taxon>
        <taxon>Lactobacillaceae</taxon>
        <taxon>Latilactobacillus</taxon>
    </lineage>
</organism>
<feature type="transmembrane region" description="Helical" evidence="1">
    <location>
        <begin position="74"/>
        <end position="96"/>
    </location>
</feature>
<feature type="transmembrane region" description="Helical" evidence="1">
    <location>
        <begin position="35"/>
        <end position="54"/>
    </location>
</feature>
<keyword evidence="1" id="KW-1133">Transmembrane helix</keyword>
<sequence length="188" mass="20672">MDYNYLEIYYLIQSKKFHKKFFRSDLMPRNLKEEVIFTAIMAGLMVLGMTAYNVSLSEGFSSGLALSILKGYPLGLLVAIILDLIVVGPIAKRVAFKYIINDYIRNHGALIGITISVLMILGMVTFMSLFGIAVEGELSGNHILAIYGHTWLFNILMALPLQLLIVGPIARGVLGKVQGSSADVEAED</sequence>
<comment type="caution">
    <text evidence="2">The sequence shown here is derived from an EMBL/GenBank/DDBJ whole genome shotgun (WGS) entry which is preliminary data.</text>
</comment>
<feature type="transmembrane region" description="Helical" evidence="1">
    <location>
        <begin position="108"/>
        <end position="134"/>
    </location>
</feature>
<reference evidence="2 3" key="1">
    <citation type="journal article" date="2015" name="Genome Announc.">
        <title>Expanding the biotechnology potential of lactobacilli through comparative genomics of 213 strains and associated genera.</title>
        <authorList>
            <person name="Sun Z."/>
            <person name="Harris H.M."/>
            <person name="McCann A."/>
            <person name="Guo C."/>
            <person name="Argimon S."/>
            <person name="Zhang W."/>
            <person name="Yang X."/>
            <person name="Jeffery I.B."/>
            <person name="Cooney J.C."/>
            <person name="Kagawa T.F."/>
            <person name="Liu W."/>
            <person name="Song Y."/>
            <person name="Salvetti E."/>
            <person name="Wrobel A."/>
            <person name="Rasinkangas P."/>
            <person name="Parkhill J."/>
            <person name="Rea M.C."/>
            <person name="O'Sullivan O."/>
            <person name="Ritari J."/>
            <person name="Douillard F.P."/>
            <person name="Paul Ross R."/>
            <person name="Yang R."/>
            <person name="Briner A.E."/>
            <person name="Felis G.E."/>
            <person name="de Vos W.M."/>
            <person name="Barrangou R."/>
            <person name="Klaenhammer T.R."/>
            <person name="Caufield P.W."/>
            <person name="Cui Y."/>
            <person name="Zhang H."/>
            <person name="O'Toole P.W."/>
        </authorList>
    </citation>
    <scope>NUCLEOTIDE SEQUENCE [LARGE SCALE GENOMIC DNA]</scope>
    <source>
        <strain evidence="2 3">DSM 20719</strain>
    </source>
</reference>
<dbReference type="InterPro" id="IPR021529">
    <property type="entry name" value="DUF2798"/>
</dbReference>
<evidence type="ECO:0000256" key="1">
    <source>
        <dbReference type="SAM" id="Phobius"/>
    </source>
</evidence>
<name>A0AA89L4F9_9LACO</name>
<keyword evidence="1" id="KW-0812">Transmembrane</keyword>
<protein>
    <recommendedName>
        <fullName evidence="4">DUF2798 domain-containing protein</fullName>
    </recommendedName>
</protein>
<proteinExistence type="predicted"/>
<dbReference type="EMBL" id="AYZB01000009">
    <property type="protein sequence ID" value="KRM23638.1"/>
    <property type="molecule type" value="Genomic_DNA"/>
</dbReference>
<accession>A0AA89L4F9</accession>
<keyword evidence="1" id="KW-0472">Membrane</keyword>
<evidence type="ECO:0000313" key="2">
    <source>
        <dbReference type="EMBL" id="KRM23638.1"/>
    </source>
</evidence>
<dbReference type="AlphaFoldDB" id="A0AA89L4F9"/>
<evidence type="ECO:0000313" key="3">
    <source>
        <dbReference type="Proteomes" id="UP000050823"/>
    </source>
</evidence>